<evidence type="ECO:0000256" key="1">
    <source>
        <dbReference type="SAM" id="MobiDB-lite"/>
    </source>
</evidence>
<feature type="region of interest" description="Disordered" evidence="1">
    <location>
        <begin position="80"/>
        <end position="111"/>
    </location>
</feature>
<dbReference type="Proteomes" id="UP000324832">
    <property type="component" value="Unassembled WGS sequence"/>
</dbReference>
<gene>
    <name evidence="2" type="ORF">LSINAPIS_LOCUS9401</name>
</gene>
<dbReference type="EMBL" id="FZQP02003468">
    <property type="protein sequence ID" value="VVC98301.1"/>
    <property type="molecule type" value="Genomic_DNA"/>
</dbReference>
<keyword evidence="3" id="KW-1185">Reference proteome</keyword>
<dbReference type="AlphaFoldDB" id="A0A5E4QK19"/>
<feature type="compositionally biased region" description="Low complexity" evidence="1">
    <location>
        <begin position="84"/>
        <end position="102"/>
    </location>
</feature>
<proteinExistence type="predicted"/>
<organism evidence="2 3">
    <name type="scientific">Leptidea sinapis</name>
    <dbReference type="NCBI Taxonomy" id="189913"/>
    <lineage>
        <taxon>Eukaryota</taxon>
        <taxon>Metazoa</taxon>
        <taxon>Ecdysozoa</taxon>
        <taxon>Arthropoda</taxon>
        <taxon>Hexapoda</taxon>
        <taxon>Insecta</taxon>
        <taxon>Pterygota</taxon>
        <taxon>Neoptera</taxon>
        <taxon>Endopterygota</taxon>
        <taxon>Lepidoptera</taxon>
        <taxon>Glossata</taxon>
        <taxon>Ditrysia</taxon>
        <taxon>Papilionoidea</taxon>
        <taxon>Pieridae</taxon>
        <taxon>Dismorphiinae</taxon>
        <taxon>Leptidea</taxon>
    </lineage>
</organism>
<name>A0A5E4QK19_9NEOP</name>
<evidence type="ECO:0000313" key="3">
    <source>
        <dbReference type="Proteomes" id="UP000324832"/>
    </source>
</evidence>
<protein>
    <submittedName>
        <fullName evidence="2">Uncharacterized protein</fullName>
    </submittedName>
</protein>
<sequence length="154" mass="16663">MTLFYISSTECFSTYRHHPYENKPESSITSCDELKTLLNLARLLDDQEKPKANVFNPEDLIMKLVNALVVTSTNKCADNNNLHTGNSGSQNVSGSNSGTQNSRGSRDGIFNADFFNPNNPNNVAQFDIGKQPVVGVGFGDTTNGIIGGAVKDFA</sequence>
<evidence type="ECO:0000313" key="2">
    <source>
        <dbReference type="EMBL" id="VVC98301.1"/>
    </source>
</evidence>
<accession>A0A5E4QK19</accession>
<reference evidence="2 3" key="1">
    <citation type="submission" date="2017-07" db="EMBL/GenBank/DDBJ databases">
        <authorList>
            <person name="Talla V."/>
            <person name="Backstrom N."/>
        </authorList>
    </citation>
    <scope>NUCLEOTIDE SEQUENCE [LARGE SCALE GENOMIC DNA]</scope>
</reference>